<feature type="transmembrane region" description="Helical" evidence="2">
    <location>
        <begin position="76"/>
        <end position="98"/>
    </location>
</feature>
<name>A0ABT4R550_9CORY</name>
<evidence type="ECO:0000256" key="1">
    <source>
        <dbReference type="SAM" id="MobiDB-lite"/>
    </source>
</evidence>
<comment type="caution">
    <text evidence="4">The sequence shown here is derived from an EMBL/GenBank/DDBJ whole genome shotgun (WGS) entry which is preliminary data.</text>
</comment>
<dbReference type="EMBL" id="JAKMUR010000001">
    <property type="protein sequence ID" value="MCZ9290639.1"/>
    <property type="molecule type" value="Genomic_DNA"/>
</dbReference>
<feature type="region of interest" description="Disordered" evidence="1">
    <location>
        <begin position="35"/>
        <end position="68"/>
    </location>
</feature>
<dbReference type="PROSITE" id="PS51318">
    <property type="entry name" value="TAT"/>
    <property type="match status" value="1"/>
</dbReference>
<evidence type="ECO:0000313" key="5">
    <source>
        <dbReference type="Proteomes" id="UP001146453"/>
    </source>
</evidence>
<reference evidence="4" key="1">
    <citation type="submission" date="2022-02" db="EMBL/GenBank/DDBJ databases">
        <title>Corynebacterium sp. from urogenital microbiome.</title>
        <authorList>
            <person name="Cappelli E.A."/>
            <person name="Ribeiro T.G."/>
            <person name="Peixe L."/>
        </authorList>
    </citation>
    <scope>NUCLEOTIDE SEQUENCE</scope>
    <source>
        <strain evidence="4">C8Ua_144</strain>
    </source>
</reference>
<sequence>MKGPPMLTSSISRRAIAPALAVALVAGAAPVANAAPATDTAAATDQTSDQADQGKQSSGPGSSEYTQDEIDNAKRFAGLLAGIIAIVATIGAAGLYFAGPHLGLNLPGLQK</sequence>
<evidence type="ECO:0000256" key="3">
    <source>
        <dbReference type="SAM" id="SignalP"/>
    </source>
</evidence>
<evidence type="ECO:0000256" key="2">
    <source>
        <dbReference type="SAM" id="Phobius"/>
    </source>
</evidence>
<feature type="compositionally biased region" description="Low complexity" evidence="1">
    <location>
        <begin position="35"/>
        <end position="53"/>
    </location>
</feature>
<keyword evidence="2" id="KW-1133">Transmembrane helix</keyword>
<accession>A0ABT4R550</accession>
<feature type="chain" id="PRO_5045249824" description="Secreted protein" evidence="3">
    <location>
        <begin position="35"/>
        <end position="111"/>
    </location>
</feature>
<gene>
    <name evidence="4" type="ORF">L8U61_00600</name>
</gene>
<evidence type="ECO:0008006" key="6">
    <source>
        <dbReference type="Google" id="ProtNLM"/>
    </source>
</evidence>
<proteinExistence type="predicted"/>
<dbReference type="Proteomes" id="UP001146453">
    <property type="component" value="Unassembled WGS sequence"/>
</dbReference>
<feature type="compositionally biased region" description="Polar residues" evidence="1">
    <location>
        <begin position="54"/>
        <end position="65"/>
    </location>
</feature>
<keyword evidence="3" id="KW-0732">Signal</keyword>
<dbReference type="InterPro" id="IPR006311">
    <property type="entry name" value="TAT_signal"/>
</dbReference>
<protein>
    <recommendedName>
        <fullName evidence="6">Secreted protein</fullName>
    </recommendedName>
</protein>
<evidence type="ECO:0000313" key="4">
    <source>
        <dbReference type="EMBL" id="MCZ9290639.1"/>
    </source>
</evidence>
<keyword evidence="2" id="KW-0472">Membrane</keyword>
<feature type="signal peptide" evidence="3">
    <location>
        <begin position="1"/>
        <end position="34"/>
    </location>
</feature>
<organism evidence="4 5">
    <name type="scientific">Corynebacterium lehmanniae</name>
    <dbReference type="NCBI Taxonomy" id="2913497"/>
    <lineage>
        <taxon>Bacteria</taxon>
        <taxon>Bacillati</taxon>
        <taxon>Actinomycetota</taxon>
        <taxon>Actinomycetes</taxon>
        <taxon>Mycobacteriales</taxon>
        <taxon>Corynebacteriaceae</taxon>
        <taxon>Corynebacterium</taxon>
    </lineage>
</organism>
<keyword evidence="2" id="KW-0812">Transmembrane</keyword>
<keyword evidence="5" id="KW-1185">Reference proteome</keyword>